<keyword evidence="1" id="KW-0175">Coiled coil</keyword>
<feature type="coiled-coil region" evidence="1">
    <location>
        <begin position="80"/>
        <end position="107"/>
    </location>
</feature>
<sequence>MTHLGDDDKIFTEQTPIKASRYVKTEIFQEQSMDLELLSLSNTISHSIENLEKRLETCDGIYKLATNANSIRDKERENQIQTTQKLLESFENRLSQAEETIENIPNMVKNAVSAEYAKNEFNNRIQQMLEFFITEMNDQMDSLEQSITTKDKLKVKSIKTVKKSLTLIQTSPKDDSIISDLEEQVSSLKKTQQTMSDVFNAIQAESTKA</sequence>
<dbReference type="EMBL" id="JAPFFF010000008">
    <property type="protein sequence ID" value="KAK8885143.1"/>
    <property type="molecule type" value="Genomic_DNA"/>
</dbReference>
<organism evidence="2 3">
    <name type="scientific">Tritrichomonas musculus</name>
    <dbReference type="NCBI Taxonomy" id="1915356"/>
    <lineage>
        <taxon>Eukaryota</taxon>
        <taxon>Metamonada</taxon>
        <taxon>Parabasalia</taxon>
        <taxon>Tritrichomonadida</taxon>
        <taxon>Tritrichomonadidae</taxon>
        <taxon>Tritrichomonas</taxon>
    </lineage>
</organism>
<evidence type="ECO:0000256" key="1">
    <source>
        <dbReference type="SAM" id="Coils"/>
    </source>
</evidence>
<dbReference type="Proteomes" id="UP001470230">
    <property type="component" value="Unassembled WGS sequence"/>
</dbReference>
<evidence type="ECO:0000313" key="3">
    <source>
        <dbReference type="Proteomes" id="UP001470230"/>
    </source>
</evidence>
<gene>
    <name evidence="2" type="ORF">M9Y10_044272</name>
</gene>
<accession>A0ABR2K222</accession>
<protein>
    <submittedName>
        <fullName evidence="2">Uncharacterized protein</fullName>
    </submittedName>
</protein>
<evidence type="ECO:0000313" key="2">
    <source>
        <dbReference type="EMBL" id="KAK8885143.1"/>
    </source>
</evidence>
<name>A0ABR2K222_9EUKA</name>
<proteinExistence type="predicted"/>
<comment type="caution">
    <text evidence="2">The sequence shown here is derived from an EMBL/GenBank/DDBJ whole genome shotgun (WGS) entry which is preliminary data.</text>
</comment>
<reference evidence="2 3" key="1">
    <citation type="submission" date="2024-04" db="EMBL/GenBank/DDBJ databases">
        <title>Tritrichomonas musculus Genome.</title>
        <authorList>
            <person name="Alves-Ferreira E."/>
            <person name="Grigg M."/>
            <person name="Lorenzi H."/>
            <person name="Galac M."/>
        </authorList>
    </citation>
    <scope>NUCLEOTIDE SEQUENCE [LARGE SCALE GENOMIC DNA]</scope>
    <source>
        <strain evidence="2 3">EAF2021</strain>
    </source>
</reference>
<keyword evidence="3" id="KW-1185">Reference proteome</keyword>